<dbReference type="AlphaFoldDB" id="A0A7J7C5L7"/>
<feature type="compositionally biased region" description="Polar residues" evidence="1">
    <location>
        <begin position="129"/>
        <end position="142"/>
    </location>
</feature>
<comment type="caution">
    <text evidence="2">The sequence shown here is derived from an EMBL/GenBank/DDBJ whole genome shotgun (WGS) entry which is preliminary data.</text>
</comment>
<dbReference type="PANTHER" id="PTHR37725">
    <property type="match status" value="1"/>
</dbReference>
<dbReference type="EMBL" id="JAAARO010000021">
    <property type="protein sequence ID" value="KAF5729429.1"/>
    <property type="molecule type" value="Genomic_DNA"/>
</dbReference>
<reference evidence="2 3" key="1">
    <citation type="journal article" date="2020" name="Nat. Commun.">
        <title>Genome of Tripterygium wilfordii and identification of cytochrome P450 involved in triptolide biosynthesis.</title>
        <authorList>
            <person name="Tu L."/>
            <person name="Su P."/>
            <person name="Zhang Z."/>
            <person name="Gao L."/>
            <person name="Wang J."/>
            <person name="Hu T."/>
            <person name="Zhou J."/>
            <person name="Zhang Y."/>
            <person name="Zhao Y."/>
            <person name="Liu Y."/>
            <person name="Song Y."/>
            <person name="Tong Y."/>
            <person name="Lu Y."/>
            <person name="Yang J."/>
            <person name="Xu C."/>
            <person name="Jia M."/>
            <person name="Peters R.J."/>
            <person name="Huang L."/>
            <person name="Gao W."/>
        </authorList>
    </citation>
    <scope>NUCLEOTIDE SEQUENCE [LARGE SCALE GENOMIC DNA]</scope>
    <source>
        <strain evidence="3">cv. XIE 37</strain>
        <tissue evidence="2">Leaf</tissue>
    </source>
</reference>
<protein>
    <submittedName>
        <fullName evidence="2">Uncharacterized protein</fullName>
    </submittedName>
</protein>
<dbReference type="Proteomes" id="UP000593562">
    <property type="component" value="Unassembled WGS sequence"/>
</dbReference>
<feature type="region of interest" description="Disordered" evidence="1">
    <location>
        <begin position="161"/>
        <end position="186"/>
    </location>
</feature>
<dbReference type="InParanoid" id="A0A7J7C5L7"/>
<dbReference type="FunCoup" id="A0A7J7C5L7">
    <property type="interactions" value="1"/>
</dbReference>
<proteinExistence type="predicted"/>
<feature type="compositionally biased region" description="Gly residues" evidence="1">
    <location>
        <begin position="162"/>
        <end position="177"/>
    </location>
</feature>
<feature type="region of interest" description="Disordered" evidence="1">
    <location>
        <begin position="129"/>
        <end position="148"/>
    </location>
</feature>
<gene>
    <name evidence="2" type="ORF">HS088_TW21G01594</name>
</gene>
<dbReference type="OrthoDB" id="1623146at2759"/>
<evidence type="ECO:0000313" key="3">
    <source>
        <dbReference type="Proteomes" id="UP000593562"/>
    </source>
</evidence>
<sequence>MAGSELDGIDIHRYGYPIQLATITNNTPISNAEQPPFLGTFDDLSLVGNEMDVLYHRIQSQAETTSGVDPRLLMLLEFSRGLYSRRSELFKKLFPGLRDGFMELIKRIDAMLLEGKLNHLEQTQVRSLQRSLSVGSPRTPSTARGGEEDFRLKRFKVRTLVVGGGDPGDGGGGGGGQSDTKNGGAN</sequence>
<dbReference type="PANTHER" id="PTHR37725:SF1">
    <property type="match status" value="1"/>
</dbReference>
<evidence type="ECO:0000313" key="2">
    <source>
        <dbReference type="EMBL" id="KAF5729429.1"/>
    </source>
</evidence>
<organism evidence="2 3">
    <name type="scientific">Tripterygium wilfordii</name>
    <name type="common">Thunder God vine</name>
    <dbReference type="NCBI Taxonomy" id="458696"/>
    <lineage>
        <taxon>Eukaryota</taxon>
        <taxon>Viridiplantae</taxon>
        <taxon>Streptophyta</taxon>
        <taxon>Embryophyta</taxon>
        <taxon>Tracheophyta</taxon>
        <taxon>Spermatophyta</taxon>
        <taxon>Magnoliopsida</taxon>
        <taxon>eudicotyledons</taxon>
        <taxon>Gunneridae</taxon>
        <taxon>Pentapetalae</taxon>
        <taxon>rosids</taxon>
        <taxon>fabids</taxon>
        <taxon>Celastrales</taxon>
        <taxon>Celastraceae</taxon>
        <taxon>Tripterygium</taxon>
    </lineage>
</organism>
<evidence type="ECO:0000256" key="1">
    <source>
        <dbReference type="SAM" id="MobiDB-lite"/>
    </source>
</evidence>
<accession>A0A7J7C5L7</accession>
<keyword evidence="3" id="KW-1185">Reference proteome</keyword>
<name>A0A7J7C5L7_TRIWF</name>